<proteinExistence type="predicted"/>
<comment type="caution">
    <text evidence="1">The sequence shown here is derived from an EMBL/GenBank/DDBJ whole genome shotgun (WGS) entry which is preliminary data.</text>
</comment>
<reference evidence="1" key="1">
    <citation type="submission" date="2022-10" db="EMBL/GenBank/DDBJ databases">
        <authorList>
            <person name="Chen Y."/>
            <person name="Dougan E. K."/>
            <person name="Chan C."/>
            <person name="Rhodes N."/>
            <person name="Thang M."/>
        </authorList>
    </citation>
    <scope>NUCLEOTIDE SEQUENCE</scope>
</reference>
<protein>
    <submittedName>
        <fullName evidence="1">Uncharacterized protein</fullName>
    </submittedName>
</protein>
<dbReference type="Proteomes" id="UP001152797">
    <property type="component" value="Unassembled WGS sequence"/>
</dbReference>
<evidence type="ECO:0000313" key="1">
    <source>
        <dbReference type="EMBL" id="CAI3974915.1"/>
    </source>
</evidence>
<keyword evidence="3" id="KW-1185">Reference proteome</keyword>
<dbReference type="OrthoDB" id="428643at2759"/>
<sequence length="108" mass="12509">MAIRSRRIACAYRDFCRAVQTTFAADRFAQQQLRLETARTLRKHVYQMSEDALVADLKSGTDMIRYEIIQASLNPETQNYRAHINQDHISKGRVLDLLGPDEMLKQKP</sequence>
<organism evidence="1">
    <name type="scientific">Cladocopium goreaui</name>
    <dbReference type="NCBI Taxonomy" id="2562237"/>
    <lineage>
        <taxon>Eukaryota</taxon>
        <taxon>Sar</taxon>
        <taxon>Alveolata</taxon>
        <taxon>Dinophyceae</taxon>
        <taxon>Suessiales</taxon>
        <taxon>Symbiodiniaceae</taxon>
        <taxon>Cladocopium</taxon>
    </lineage>
</organism>
<dbReference type="EMBL" id="CAMXCT010000167">
    <property type="protein sequence ID" value="CAI3974915.1"/>
    <property type="molecule type" value="Genomic_DNA"/>
</dbReference>
<dbReference type="EMBL" id="CAMXCT030000167">
    <property type="protein sequence ID" value="CAL4762227.1"/>
    <property type="molecule type" value="Genomic_DNA"/>
</dbReference>
<dbReference type="AlphaFoldDB" id="A0A9P1FHK6"/>
<gene>
    <name evidence="1" type="ORF">C1SCF055_LOCUS3279</name>
</gene>
<reference evidence="2 3" key="2">
    <citation type="submission" date="2024-05" db="EMBL/GenBank/DDBJ databases">
        <authorList>
            <person name="Chen Y."/>
            <person name="Shah S."/>
            <person name="Dougan E. K."/>
            <person name="Thang M."/>
            <person name="Chan C."/>
        </authorList>
    </citation>
    <scope>NUCLEOTIDE SEQUENCE [LARGE SCALE GENOMIC DNA]</scope>
</reference>
<name>A0A9P1FHK6_9DINO</name>
<dbReference type="EMBL" id="CAMXCT020000167">
    <property type="protein sequence ID" value="CAL1128290.1"/>
    <property type="molecule type" value="Genomic_DNA"/>
</dbReference>
<evidence type="ECO:0000313" key="3">
    <source>
        <dbReference type="Proteomes" id="UP001152797"/>
    </source>
</evidence>
<accession>A0A9P1FHK6</accession>
<evidence type="ECO:0000313" key="2">
    <source>
        <dbReference type="EMBL" id="CAL4762227.1"/>
    </source>
</evidence>